<keyword evidence="4" id="KW-1185">Reference proteome</keyword>
<dbReference type="Pfam" id="PF25545">
    <property type="entry name" value="DUF7924"/>
    <property type="match status" value="1"/>
</dbReference>
<protein>
    <recommendedName>
        <fullName evidence="2">DUF7924 domain-containing protein</fullName>
    </recommendedName>
</protein>
<reference evidence="3" key="2">
    <citation type="submission" date="2021-02" db="EMBL/GenBank/DDBJ databases">
        <title>Aspergillus puulaauensis MK2 genome sequence.</title>
        <authorList>
            <person name="Futagami T."/>
            <person name="Mori K."/>
            <person name="Kadooka C."/>
            <person name="Tanaka T."/>
        </authorList>
    </citation>
    <scope>NUCLEOTIDE SEQUENCE</scope>
    <source>
        <strain evidence="3">MK2</strain>
    </source>
</reference>
<reference evidence="3" key="1">
    <citation type="submission" date="2021-01" db="EMBL/GenBank/DDBJ databases">
        <authorList>
            <consortium name="Aspergillus puulaauensis MK2 genome sequencing consortium"/>
            <person name="Kazuki M."/>
            <person name="Futagami T."/>
        </authorList>
    </citation>
    <scope>NUCLEOTIDE SEQUENCE</scope>
    <source>
        <strain evidence="3">MK2</strain>
    </source>
</reference>
<name>A0A7R8AQM3_9EURO</name>
<evidence type="ECO:0000256" key="1">
    <source>
        <dbReference type="SAM" id="MobiDB-lite"/>
    </source>
</evidence>
<evidence type="ECO:0000313" key="3">
    <source>
        <dbReference type="EMBL" id="BCS25750.1"/>
    </source>
</evidence>
<dbReference type="InterPro" id="IPR057684">
    <property type="entry name" value="DUF7924"/>
</dbReference>
<dbReference type="Proteomes" id="UP000654913">
    <property type="component" value="Chromosome 5"/>
</dbReference>
<dbReference type="GeneID" id="64975755"/>
<feature type="compositionally biased region" description="Polar residues" evidence="1">
    <location>
        <begin position="98"/>
        <end position="111"/>
    </location>
</feature>
<feature type="compositionally biased region" description="Low complexity" evidence="1">
    <location>
        <begin position="381"/>
        <end position="396"/>
    </location>
</feature>
<dbReference type="RefSeq" id="XP_041557944.1">
    <property type="nucleotide sequence ID" value="XM_041705460.1"/>
</dbReference>
<gene>
    <name evidence="3" type="ORF">APUU_50461S</name>
</gene>
<proteinExistence type="predicted"/>
<feature type="compositionally biased region" description="Low complexity" evidence="1">
    <location>
        <begin position="22"/>
        <end position="34"/>
    </location>
</feature>
<feature type="domain" description="DUF7924" evidence="2">
    <location>
        <begin position="586"/>
        <end position="835"/>
    </location>
</feature>
<feature type="region of interest" description="Disordered" evidence="1">
    <location>
        <begin position="1"/>
        <end position="246"/>
    </location>
</feature>
<evidence type="ECO:0000259" key="2">
    <source>
        <dbReference type="Pfam" id="PF25545"/>
    </source>
</evidence>
<dbReference type="OrthoDB" id="5400850at2759"/>
<feature type="compositionally biased region" description="Low complexity" evidence="1">
    <location>
        <begin position="115"/>
        <end position="246"/>
    </location>
</feature>
<accession>A0A7R8AQM3</accession>
<dbReference type="KEGG" id="apuu:APUU_50461S"/>
<dbReference type="PANTHER" id="PTHR42470:SF2">
    <property type="match status" value="1"/>
</dbReference>
<organism evidence="3 4">
    <name type="scientific">Aspergillus puulaauensis</name>
    <dbReference type="NCBI Taxonomy" id="1220207"/>
    <lineage>
        <taxon>Eukaryota</taxon>
        <taxon>Fungi</taxon>
        <taxon>Dikarya</taxon>
        <taxon>Ascomycota</taxon>
        <taxon>Pezizomycotina</taxon>
        <taxon>Eurotiomycetes</taxon>
        <taxon>Eurotiomycetidae</taxon>
        <taxon>Eurotiales</taxon>
        <taxon>Aspergillaceae</taxon>
        <taxon>Aspergillus</taxon>
    </lineage>
</organism>
<feature type="compositionally biased region" description="Low complexity" evidence="1">
    <location>
        <begin position="403"/>
        <end position="414"/>
    </location>
</feature>
<dbReference type="EMBL" id="AP024447">
    <property type="protein sequence ID" value="BCS25750.1"/>
    <property type="molecule type" value="Genomic_DNA"/>
</dbReference>
<feature type="region of interest" description="Disordered" evidence="1">
    <location>
        <begin position="354"/>
        <end position="429"/>
    </location>
</feature>
<evidence type="ECO:0000313" key="4">
    <source>
        <dbReference type="Proteomes" id="UP000654913"/>
    </source>
</evidence>
<feature type="compositionally biased region" description="Low complexity" evidence="1">
    <location>
        <begin position="51"/>
        <end position="73"/>
    </location>
</feature>
<feature type="compositionally biased region" description="Pro residues" evidence="1">
    <location>
        <begin position="360"/>
        <end position="373"/>
    </location>
</feature>
<dbReference type="PANTHER" id="PTHR42470">
    <property type="entry name" value="VAST DOMAIN-CONTAINING PROTEIN"/>
    <property type="match status" value="1"/>
</dbReference>
<dbReference type="AlphaFoldDB" id="A0A7R8AQM3"/>
<sequence length="904" mass="102393">MENKDNEQAPAPRRSARIPKVQQQAAARAAAQAEAEAEAEAARQPKRRRTNASAKAASATAPRTATKRAASGPSRRRGRQQLVNEPAAQRQLAPRPKNQPQNPVYQPQIQPATEAVPQPGYQQPAPPQQQVQDQYQTQYQQETQHAPQTHYQQVPQQQAAQYQENSQYAPQAHHQQPAHLLQQVPDQYQAQYQQETQHAPQAHHQQAAQYQQDAQSAPQTYYQQVPQQQQAPYHYQPGYPREPYQPGYQYQAQYQYGPEYQYGPAYPPQNQPANPPPTPVIPAPVHTAMDHYPQPQPEYHTGYETMQQQPLPTINQPAPHTSYAAYQTIQQGPLPSVHQLVHLGVDATYYDQTGVEPAPLQQPPQPPVPPVPAPAGNATYQNAQQPVQQPVAQPAHQLPPQPVAQAAEEPAGQPTGQAERQVADEDSRRANVRIPKRKRFPIYHWTRSMGWPAEHMGARGIQNEGEEAPTYRFDEIRDLARRTVSGFTGPLWSNYNMPNGGDKLTLEKQSEVPTGCPIDRWTRDRIYDQRAVDYLNKWHCCFDDKSTGPDNDESTRPDSDEKDFCLRLLEKKCSTPSGTLFDSGDFQYICERAILMNEVEMFHLIGDLIVPQAEIAVRRGQVTGTDALKDRFCEPWVQSIPFDEQSTRLSQRLVRNMESTGYLLPIPQPDRTVGFSQSAFSAKQHRRLAAQTRYDDGFDKENPVSFFNGPLHMFFPFLTTEVKPRLSFEPAERENAHNMAVAMKGIVTLFKRGDPKKLEELNRKVLGFSISHTSERVKIHAHYPIIEGEKATYHRWCIRDFKWTSEAEKWQAYKFVMAVYNDWAPRHLKRLHSAIDGLPLEDQINMSLSSGSIDSNGQTAVASPGLDVPDVDVDKLKELVQAVKDHREREGIHYTPENSEVPQA</sequence>